<evidence type="ECO:0000313" key="3">
    <source>
        <dbReference type="Proteomes" id="UP000245207"/>
    </source>
</evidence>
<dbReference type="AlphaFoldDB" id="A0A2U1Q3A9"/>
<dbReference type="EMBL" id="PKPP01000462">
    <property type="protein sequence ID" value="PWA92467.1"/>
    <property type="molecule type" value="Genomic_DNA"/>
</dbReference>
<name>A0A2U1Q3A9_ARTAN</name>
<protein>
    <submittedName>
        <fullName evidence="2">Uncharacterized protein</fullName>
    </submittedName>
</protein>
<dbReference type="Proteomes" id="UP000245207">
    <property type="component" value="Unassembled WGS sequence"/>
</dbReference>
<gene>
    <name evidence="2" type="ORF">CTI12_AA006840</name>
</gene>
<accession>A0A2U1Q3A9</accession>
<proteinExistence type="predicted"/>
<reference evidence="2 3" key="1">
    <citation type="journal article" date="2018" name="Mol. Plant">
        <title>The genome of Artemisia annua provides insight into the evolution of Asteraceae family and artemisinin biosynthesis.</title>
        <authorList>
            <person name="Shen Q."/>
            <person name="Zhang L."/>
            <person name="Liao Z."/>
            <person name="Wang S."/>
            <person name="Yan T."/>
            <person name="Shi P."/>
            <person name="Liu M."/>
            <person name="Fu X."/>
            <person name="Pan Q."/>
            <person name="Wang Y."/>
            <person name="Lv Z."/>
            <person name="Lu X."/>
            <person name="Zhang F."/>
            <person name="Jiang W."/>
            <person name="Ma Y."/>
            <person name="Chen M."/>
            <person name="Hao X."/>
            <person name="Li L."/>
            <person name="Tang Y."/>
            <person name="Lv G."/>
            <person name="Zhou Y."/>
            <person name="Sun X."/>
            <person name="Brodelius P.E."/>
            <person name="Rose J.K.C."/>
            <person name="Tang K."/>
        </authorList>
    </citation>
    <scope>NUCLEOTIDE SEQUENCE [LARGE SCALE GENOMIC DNA]</scope>
    <source>
        <strain evidence="3">cv. Huhao1</strain>
        <tissue evidence="2">Leaf</tissue>
    </source>
</reference>
<feature type="region of interest" description="Disordered" evidence="1">
    <location>
        <begin position="313"/>
        <end position="349"/>
    </location>
</feature>
<organism evidence="2 3">
    <name type="scientific">Artemisia annua</name>
    <name type="common">Sweet wormwood</name>
    <dbReference type="NCBI Taxonomy" id="35608"/>
    <lineage>
        <taxon>Eukaryota</taxon>
        <taxon>Viridiplantae</taxon>
        <taxon>Streptophyta</taxon>
        <taxon>Embryophyta</taxon>
        <taxon>Tracheophyta</taxon>
        <taxon>Spermatophyta</taxon>
        <taxon>Magnoliopsida</taxon>
        <taxon>eudicotyledons</taxon>
        <taxon>Gunneridae</taxon>
        <taxon>Pentapetalae</taxon>
        <taxon>asterids</taxon>
        <taxon>campanulids</taxon>
        <taxon>Asterales</taxon>
        <taxon>Asteraceae</taxon>
        <taxon>Asteroideae</taxon>
        <taxon>Anthemideae</taxon>
        <taxon>Artemisiinae</taxon>
        <taxon>Artemisia</taxon>
    </lineage>
</organism>
<keyword evidence="3" id="KW-1185">Reference proteome</keyword>
<evidence type="ECO:0000256" key="1">
    <source>
        <dbReference type="SAM" id="MobiDB-lite"/>
    </source>
</evidence>
<comment type="caution">
    <text evidence="2">The sequence shown here is derived from an EMBL/GenBank/DDBJ whole genome shotgun (WGS) entry which is preliminary data.</text>
</comment>
<sequence length="349" mass="39603">MTLMLRSFSTNGTVHNKINGLCTDEDKIRKAFRELLIGKKEYVKDNIDVGVSSVVASSEPVKDDTVVEVSEVVANGWTIEVGKLSDASIAFLNEFLDAAIDVNRFENRFEPLQRHGSWNRFFMSKTGSNRTGLSQSAFDRLTQTETGLKTGSVMNFNRFVHLYMQVNIKLDGNATGGALLWKILEDVGILAACSSVLFSAYVAGRWVLQKYRHRGIKKYVLSPQNVLYVFKMEGVMEGTVHTWVDNDGVLRVTGMQRKNDKLNFKGLQYQLRNGYALAHATHYAKLEVVAVNVYNQRINVDVDVENEELREMSDREVDQKVVREKEAQEKEAEEKECDQNAEEQKSERV</sequence>
<evidence type="ECO:0000313" key="2">
    <source>
        <dbReference type="EMBL" id="PWA92467.1"/>
    </source>
</evidence>
<feature type="compositionally biased region" description="Basic and acidic residues" evidence="1">
    <location>
        <begin position="313"/>
        <end position="333"/>
    </location>
</feature>